<evidence type="ECO:0000313" key="2">
    <source>
        <dbReference type="Proteomes" id="UP000006867"/>
    </source>
</evidence>
<accession>A0ABN3ZC83</accession>
<keyword evidence="2" id="KW-1185">Reference proteome</keyword>
<reference evidence="1 2" key="1">
    <citation type="journal article" date="2011" name="Front. Microbiol.">
        <title>Genomic signatures of strain selection and enhancement in Bacillus atrophaeus var. globigii, a historical biowarfare simulant.</title>
        <authorList>
            <person name="Gibbons H.S."/>
            <person name="Broomall S.M."/>
            <person name="McNew L.A."/>
            <person name="Daligault H."/>
            <person name="Chapman C."/>
            <person name="Bruce D."/>
            <person name="Karavis M."/>
            <person name="Krepps M."/>
            <person name="McGregor P.A."/>
            <person name="Hong C."/>
            <person name="Park K.H."/>
            <person name="Akmal A."/>
            <person name="Feldman A."/>
            <person name="Lin J.S."/>
            <person name="Chang W.E."/>
            <person name="Higgs B.W."/>
            <person name="Demirev P."/>
            <person name="Lindquist J."/>
            <person name="Liem A."/>
            <person name="Fochler E."/>
            <person name="Read T.D."/>
            <person name="Tapia R."/>
            <person name="Johnson S."/>
            <person name="Bishop-Lilly K.A."/>
            <person name="Detter C."/>
            <person name="Han C."/>
            <person name="Sozhamannan S."/>
            <person name="Rosenzweig C.N."/>
            <person name="Skowronski E.W."/>
        </authorList>
    </citation>
    <scope>NUCLEOTIDE SEQUENCE [LARGE SCALE GENOMIC DNA]</scope>
    <source>
        <strain evidence="1 2">1942</strain>
    </source>
</reference>
<proteinExistence type="predicted"/>
<dbReference type="Proteomes" id="UP000006867">
    <property type="component" value="Chromosome"/>
</dbReference>
<evidence type="ECO:0000313" key="1">
    <source>
        <dbReference type="EMBL" id="ADP32423.1"/>
    </source>
</evidence>
<protein>
    <submittedName>
        <fullName evidence="1">Uncharacterized protein</fullName>
    </submittedName>
</protein>
<name>A0ABN3ZC83_BACA1</name>
<sequence>MDAVSAYIQYLMGHSSIMLLLNTDALMELGNSLFVRLQGKIFITFL</sequence>
<gene>
    <name evidence="1" type="ordered locus">BATR1942_07365</name>
</gene>
<organism evidence="1 2">
    <name type="scientific">Bacillus atrophaeus (strain 1942)</name>
    <dbReference type="NCBI Taxonomy" id="720555"/>
    <lineage>
        <taxon>Bacteria</taxon>
        <taxon>Bacillati</taxon>
        <taxon>Bacillota</taxon>
        <taxon>Bacilli</taxon>
        <taxon>Bacillales</taxon>
        <taxon>Bacillaceae</taxon>
        <taxon>Bacillus</taxon>
    </lineage>
</organism>
<dbReference type="EMBL" id="CP002207">
    <property type="protein sequence ID" value="ADP32423.1"/>
    <property type="molecule type" value="Genomic_DNA"/>
</dbReference>